<comment type="caution">
    <text evidence="2">The sequence shown here is derived from an EMBL/GenBank/DDBJ whole genome shotgun (WGS) entry which is preliminary data.</text>
</comment>
<evidence type="ECO:0000313" key="3">
    <source>
        <dbReference type="Proteomes" id="UP001246372"/>
    </source>
</evidence>
<dbReference type="PANTHER" id="PTHR38834:SF3">
    <property type="entry name" value="SOLUTE-BINDING PROTEIN FAMILY 3_N-TERMINAL DOMAIN-CONTAINING PROTEIN"/>
    <property type="match status" value="1"/>
</dbReference>
<evidence type="ECO:0000259" key="1">
    <source>
        <dbReference type="Pfam" id="PF00497"/>
    </source>
</evidence>
<proteinExistence type="predicted"/>
<dbReference type="Gene3D" id="3.40.190.10">
    <property type="entry name" value="Periplasmic binding protein-like II"/>
    <property type="match status" value="2"/>
</dbReference>
<organism evidence="2 3">
    <name type="scientific">Roseateles aquae</name>
    <dbReference type="NCBI Taxonomy" id="3077235"/>
    <lineage>
        <taxon>Bacteria</taxon>
        <taxon>Pseudomonadati</taxon>
        <taxon>Pseudomonadota</taxon>
        <taxon>Betaproteobacteria</taxon>
        <taxon>Burkholderiales</taxon>
        <taxon>Sphaerotilaceae</taxon>
        <taxon>Roseateles</taxon>
    </lineage>
</organism>
<sequence length="240" mass="26882">MLACRPGLALPPGELRLLSEEFAPINFSQEGTPRGLSIDLVTEIQRRLGQQQSIEFLPWSRAYREVQGPGASALFAMARTPGREKLFKWVGPIVTFYSSLYAPRHDGLRLRSLDDARRANAVLVVRDWYTAEQLSSQGFNNLVPVSDPVQGIRMLLAGRAPLFATERISMPQTLAQAGIREDALEIVYSFASAEGYIAFSLDTPDAVVQAWAEKLREMKRDGRFASIYKHWLPHDAPPLR</sequence>
<evidence type="ECO:0000313" key="2">
    <source>
        <dbReference type="EMBL" id="MDT8997786.1"/>
    </source>
</evidence>
<feature type="domain" description="Solute-binding protein family 3/N-terminal" evidence="1">
    <location>
        <begin position="19"/>
        <end position="233"/>
    </location>
</feature>
<keyword evidence="3" id="KW-1185">Reference proteome</keyword>
<dbReference type="Pfam" id="PF00497">
    <property type="entry name" value="SBP_bac_3"/>
    <property type="match status" value="1"/>
</dbReference>
<name>A0ABU3P5D0_9BURK</name>
<dbReference type="SUPFAM" id="SSF53850">
    <property type="entry name" value="Periplasmic binding protein-like II"/>
    <property type="match status" value="1"/>
</dbReference>
<gene>
    <name evidence="2" type="ORF">RQP53_00690</name>
</gene>
<dbReference type="Proteomes" id="UP001246372">
    <property type="component" value="Unassembled WGS sequence"/>
</dbReference>
<dbReference type="InterPro" id="IPR001638">
    <property type="entry name" value="Solute-binding_3/MltF_N"/>
</dbReference>
<dbReference type="EMBL" id="JAVXZY010000001">
    <property type="protein sequence ID" value="MDT8997786.1"/>
    <property type="molecule type" value="Genomic_DNA"/>
</dbReference>
<protein>
    <submittedName>
        <fullName evidence="2">Transporter substrate-binding domain-containing protein</fullName>
    </submittedName>
</protein>
<dbReference type="RefSeq" id="WP_315648016.1">
    <property type="nucleotide sequence ID" value="NZ_JAVXZY010000001.1"/>
</dbReference>
<reference evidence="2" key="1">
    <citation type="submission" date="2023-09" db="EMBL/GenBank/DDBJ databases">
        <title>Paucibacter sp. APW11 Genome sequencing and assembly.</title>
        <authorList>
            <person name="Kim I."/>
        </authorList>
    </citation>
    <scope>NUCLEOTIDE SEQUENCE</scope>
    <source>
        <strain evidence="2">APW11</strain>
    </source>
</reference>
<accession>A0ABU3P5D0</accession>
<dbReference type="PANTHER" id="PTHR38834">
    <property type="entry name" value="PERIPLASMIC SUBSTRATE BINDING PROTEIN FAMILY 3"/>
    <property type="match status" value="1"/>
</dbReference>